<protein>
    <recommendedName>
        <fullName evidence="3">KTSC domain-containing protein</fullName>
    </recommendedName>
</protein>
<dbReference type="EMBL" id="QLUW01000003">
    <property type="protein sequence ID" value="RAP75278.1"/>
    <property type="molecule type" value="Genomic_DNA"/>
</dbReference>
<dbReference type="Proteomes" id="UP000249260">
    <property type="component" value="Unassembled WGS sequence"/>
</dbReference>
<name>A0A328TXS4_9BACL</name>
<sequence length="78" mass="8898">MLVPVESKQIAFCSYNEDESSLYLYYHTGDVAVFPSIGKHDYQSVLDSPNRYDTLMNLMKKVPNEAELQVLVPGLEKK</sequence>
<organism evidence="1 2">
    <name type="scientific">Paenibacillus montanisoli</name>
    <dbReference type="NCBI Taxonomy" id="2081970"/>
    <lineage>
        <taxon>Bacteria</taxon>
        <taxon>Bacillati</taxon>
        <taxon>Bacillota</taxon>
        <taxon>Bacilli</taxon>
        <taxon>Bacillales</taxon>
        <taxon>Paenibacillaceae</taxon>
        <taxon>Paenibacillus</taxon>
    </lineage>
</organism>
<dbReference type="AlphaFoldDB" id="A0A328TXS4"/>
<accession>A0A328TXS4</accession>
<gene>
    <name evidence="1" type="ORF">DL346_18060</name>
</gene>
<proteinExistence type="predicted"/>
<keyword evidence="2" id="KW-1185">Reference proteome</keyword>
<evidence type="ECO:0008006" key="3">
    <source>
        <dbReference type="Google" id="ProtNLM"/>
    </source>
</evidence>
<comment type="caution">
    <text evidence="1">The sequence shown here is derived from an EMBL/GenBank/DDBJ whole genome shotgun (WGS) entry which is preliminary data.</text>
</comment>
<evidence type="ECO:0000313" key="2">
    <source>
        <dbReference type="Proteomes" id="UP000249260"/>
    </source>
</evidence>
<dbReference type="RefSeq" id="WP_112883542.1">
    <property type="nucleotide sequence ID" value="NZ_QLUW01000003.1"/>
</dbReference>
<evidence type="ECO:0000313" key="1">
    <source>
        <dbReference type="EMBL" id="RAP75278.1"/>
    </source>
</evidence>
<dbReference type="OrthoDB" id="2624411at2"/>
<reference evidence="1 2" key="1">
    <citation type="submission" date="2018-06" db="EMBL/GenBank/DDBJ databases">
        <title>Paenibacillus montanisoli sp. nov., isolated from mountain area soil.</title>
        <authorList>
            <person name="Wu M."/>
        </authorList>
    </citation>
    <scope>NUCLEOTIDE SEQUENCE [LARGE SCALE GENOMIC DNA]</scope>
    <source>
        <strain evidence="1 2">RA17</strain>
    </source>
</reference>